<evidence type="ECO:0000313" key="2">
    <source>
        <dbReference type="Proteomes" id="UP000356253"/>
    </source>
</evidence>
<protein>
    <submittedName>
        <fullName evidence="1">Uncharacterized protein</fullName>
    </submittedName>
</protein>
<proteinExistence type="predicted"/>
<accession>A0AC61YBB0</accession>
<dbReference type="EMBL" id="CABVMM010000012">
    <property type="protein sequence ID" value="VVV01772.1"/>
    <property type="molecule type" value="Genomic_DNA"/>
</dbReference>
<sequence>MKLKLFLFLICFGSLLGCQGIQEEDLSQLNGYWEIKNVEKPNGKELQYKFNETVDFLKIDGKKGIRKKLKPTLEGKYITIGTIETFTITKEGEKFVFHYKTEMDEWQETLLELDEDSFQVKNDRDITYTYQRFKGYLDGTE</sequence>
<evidence type="ECO:0000313" key="1">
    <source>
        <dbReference type="EMBL" id="VVV01772.1"/>
    </source>
</evidence>
<reference evidence="1" key="1">
    <citation type="submission" date="2019-09" db="EMBL/GenBank/DDBJ databases">
        <authorList>
            <person name="Rodrigo-Torres L."/>
            <person name="Arahal R. D."/>
            <person name="Lucena T."/>
        </authorList>
    </citation>
    <scope>NUCLEOTIDE SEQUENCE</scope>
    <source>
        <strain evidence="1">ISS653</strain>
    </source>
</reference>
<organism evidence="1 2">
    <name type="scientific">Mesonia oceanica</name>
    <dbReference type="NCBI Taxonomy" id="2687242"/>
    <lineage>
        <taxon>Bacteria</taxon>
        <taxon>Pseudomonadati</taxon>
        <taxon>Bacteroidota</taxon>
        <taxon>Flavobacteriia</taxon>
        <taxon>Flavobacteriales</taxon>
        <taxon>Flavobacteriaceae</taxon>
        <taxon>Mesonia</taxon>
    </lineage>
</organism>
<dbReference type="Proteomes" id="UP000356253">
    <property type="component" value="Unassembled WGS sequence"/>
</dbReference>
<keyword evidence="2" id="KW-1185">Reference proteome</keyword>
<gene>
    <name evidence="1" type="ORF">FVB9532_03066</name>
</gene>
<name>A0AC61YBB0_9FLAO</name>
<comment type="caution">
    <text evidence="1">The sequence shown here is derived from an EMBL/GenBank/DDBJ whole genome shotgun (WGS) entry which is preliminary data.</text>
</comment>